<evidence type="ECO:0000256" key="3">
    <source>
        <dbReference type="ARBA" id="ARBA00006678"/>
    </source>
</evidence>
<evidence type="ECO:0000256" key="6">
    <source>
        <dbReference type="ARBA" id="ARBA00022835"/>
    </source>
</evidence>
<dbReference type="InterPro" id="IPR050080">
    <property type="entry name" value="RNase_PH"/>
</dbReference>
<dbReference type="InterPro" id="IPR001247">
    <property type="entry name" value="ExoRNase_PH_dom1"/>
</dbReference>
<accession>K3XAM5</accession>
<dbReference type="CDD" id="cd11371">
    <property type="entry name" value="RNase_PH_MTR3"/>
    <property type="match status" value="1"/>
</dbReference>
<feature type="domain" description="Exoribonuclease phosphorolytic" evidence="10">
    <location>
        <begin position="181"/>
        <end position="242"/>
    </location>
</feature>
<dbReference type="Pfam" id="PF03725">
    <property type="entry name" value="RNase_PH_C"/>
    <property type="match status" value="1"/>
</dbReference>
<dbReference type="SUPFAM" id="SSF55666">
    <property type="entry name" value="Ribonuclease PH domain 2-like"/>
    <property type="match status" value="1"/>
</dbReference>
<dbReference type="InterPro" id="IPR020568">
    <property type="entry name" value="Ribosomal_Su5_D2-typ_SF"/>
</dbReference>
<feature type="domain" description="Exoribonuclease phosphorolytic" evidence="9">
    <location>
        <begin position="48"/>
        <end position="177"/>
    </location>
</feature>
<dbReference type="GO" id="GO:0000176">
    <property type="term" value="C:nuclear exosome (RNase complex)"/>
    <property type="evidence" value="ECO:0007669"/>
    <property type="project" value="TreeGrafter"/>
</dbReference>
<comment type="similarity">
    <text evidence="3">Belongs to the RNase PH family.</text>
</comment>
<dbReference type="GO" id="GO:0006364">
    <property type="term" value="P:rRNA processing"/>
    <property type="evidence" value="ECO:0007669"/>
    <property type="project" value="UniProtKB-KW"/>
</dbReference>
<reference evidence="11" key="3">
    <citation type="submission" date="2015-02" db="UniProtKB">
        <authorList>
            <consortium name="EnsemblProtists"/>
        </authorList>
    </citation>
    <scope>IDENTIFICATION</scope>
    <source>
        <strain evidence="11">DAOM BR144</strain>
    </source>
</reference>
<keyword evidence="8" id="KW-0539">Nucleus</keyword>
<dbReference type="GO" id="GO:0016075">
    <property type="term" value="P:rRNA catabolic process"/>
    <property type="evidence" value="ECO:0007669"/>
    <property type="project" value="TreeGrafter"/>
</dbReference>
<dbReference type="Pfam" id="PF01138">
    <property type="entry name" value="RNase_PH"/>
    <property type="match status" value="1"/>
</dbReference>
<dbReference type="Proteomes" id="UP000019132">
    <property type="component" value="Unassembled WGS sequence"/>
</dbReference>
<dbReference type="InterPro" id="IPR027408">
    <property type="entry name" value="PNPase/RNase_PH_dom_sf"/>
</dbReference>
<keyword evidence="6" id="KW-0271">Exosome</keyword>
<evidence type="ECO:0000256" key="1">
    <source>
        <dbReference type="ARBA" id="ARBA00004123"/>
    </source>
</evidence>
<evidence type="ECO:0000256" key="8">
    <source>
        <dbReference type="ARBA" id="ARBA00023242"/>
    </source>
</evidence>
<name>K3XAM5_GLOUD</name>
<dbReference type="AlphaFoldDB" id="K3XAM5"/>
<dbReference type="PANTHER" id="PTHR11953">
    <property type="entry name" value="EXOSOME COMPLEX COMPONENT"/>
    <property type="match status" value="1"/>
</dbReference>
<dbReference type="EnsemblProtists" id="PYU1_T014274">
    <property type="protein sequence ID" value="PYU1_T014274"/>
    <property type="gene ID" value="PYU1_G014244"/>
</dbReference>
<dbReference type="InParanoid" id="K3XAM5"/>
<dbReference type="FunCoup" id="K3XAM5">
    <property type="interactions" value="21"/>
</dbReference>
<dbReference type="GO" id="GO:0005730">
    <property type="term" value="C:nucleolus"/>
    <property type="evidence" value="ECO:0007669"/>
    <property type="project" value="TreeGrafter"/>
</dbReference>
<dbReference type="OMA" id="MCCVYGP"/>
<dbReference type="InterPro" id="IPR036345">
    <property type="entry name" value="ExoRNase_PH_dom2_sf"/>
</dbReference>
<keyword evidence="5" id="KW-0698">rRNA processing</keyword>
<dbReference type="InterPro" id="IPR015847">
    <property type="entry name" value="ExoRNase_PH_dom2"/>
</dbReference>
<evidence type="ECO:0000256" key="2">
    <source>
        <dbReference type="ARBA" id="ARBA00004496"/>
    </source>
</evidence>
<dbReference type="VEuPathDB" id="FungiDB:PYU1_G014244"/>
<dbReference type="GO" id="GO:0071028">
    <property type="term" value="P:nuclear mRNA surveillance"/>
    <property type="evidence" value="ECO:0007669"/>
    <property type="project" value="TreeGrafter"/>
</dbReference>
<keyword evidence="12" id="KW-1185">Reference proteome</keyword>
<dbReference type="GO" id="GO:0071051">
    <property type="term" value="P:poly(A)-dependent snoRNA 3'-end processing"/>
    <property type="evidence" value="ECO:0007669"/>
    <property type="project" value="TreeGrafter"/>
</dbReference>
<dbReference type="eggNOG" id="KOG1068">
    <property type="taxonomic scope" value="Eukaryota"/>
</dbReference>
<reference evidence="12" key="2">
    <citation type="submission" date="2010-04" db="EMBL/GenBank/DDBJ databases">
        <authorList>
            <person name="Buell R."/>
            <person name="Hamilton J."/>
            <person name="Hostetler J."/>
        </authorList>
    </citation>
    <scope>NUCLEOTIDE SEQUENCE [LARGE SCALE GENOMIC DNA]</scope>
    <source>
        <strain evidence="12">DAOM:BR144</strain>
    </source>
</reference>
<dbReference type="PANTHER" id="PTHR11953:SF2">
    <property type="entry name" value="EXOSOME COMPLEX COMPONENT MTR3"/>
    <property type="match status" value="1"/>
</dbReference>
<sequence>MQNCYFPVNAKPARAHGAAKDKDAAVDPIKALLEKAVRLDELRSSSDELRQAFMKLGVVSGASGSAYVEFNRTRVVCSVYGPRNDTRSRREFSNEGQLVCDFKYAPFADPVGRRERGQDPDELEMSSILTQALSPAVMLSKLPKCVVSIYVVVLESDGGELAAAINCASLALIDAAVEMYDIVTASGAGIVNSKVVLDPCHKEEVYGDGKLLLAFMPTMGKVTYMLQAGKIEHSELQEAVDLCTDACNGVMKTLMTASLVQALPPSSV</sequence>
<comment type="subcellular location">
    <subcellularLocation>
        <location evidence="2">Cytoplasm</location>
    </subcellularLocation>
    <subcellularLocation>
        <location evidence="1">Nucleus</location>
    </subcellularLocation>
</comment>
<evidence type="ECO:0000256" key="4">
    <source>
        <dbReference type="ARBA" id="ARBA00022490"/>
    </source>
</evidence>
<dbReference type="HOGENOM" id="CLU_063514_1_3_1"/>
<dbReference type="Gene3D" id="3.30.230.70">
    <property type="entry name" value="GHMP Kinase, N-terminal domain"/>
    <property type="match status" value="1"/>
</dbReference>
<keyword evidence="4" id="KW-0963">Cytoplasm</keyword>
<proteinExistence type="inferred from homology"/>
<reference evidence="12" key="1">
    <citation type="journal article" date="2010" name="Genome Biol.">
        <title>Genome sequence of the necrotrophic plant pathogen Pythium ultimum reveals original pathogenicity mechanisms and effector repertoire.</title>
        <authorList>
            <person name="Levesque C.A."/>
            <person name="Brouwer H."/>
            <person name="Cano L."/>
            <person name="Hamilton J.P."/>
            <person name="Holt C."/>
            <person name="Huitema E."/>
            <person name="Raffaele S."/>
            <person name="Robideau G.P."/>
            <person name="Thines M."/>
            <person name="Win J."/>
            <person name="Zerillo M.M."/>
            <person name="Beakes G.W."/>
            <person name="Boore J.L."/>
            <person name="Busam D."/>
            <person name="Dumas B."/>
            <person name="Ferriera S."/>
            <person name="Fuerstenberg S.I."/>
            <person name="Gachon C.M."/>
            <person name="Gaulin E."/>
            <person name="Govers F."/>
            <person name="Grenville-Briggs L."/>
            <person name="Horner N."/>
            <person name="Hostetler J."/>
            <person name="Jiang R.H."/>
            <person name="Johnson J."/>
            <person name="Krajaejun T."/>
            <person name="Lin H."/>
            <person name="Meijer H.J."/>
            <person name="Moore B."/>
            <person name="Morris P."/>
            <person name="Phuntmart V."/>
            <person name="Puiu D."/>
            <person name="Shetty J."/>
            <person name="Stajich J.E."/>
            <person name="Tripathy S."/>
            <person name="Wawra S."/>
            <person name="van West P."/>
            <person name="Whitty B.R."/>
            <person name="Coutinho P.M."/>
            <person name="Henrissat B."/>
            <person name="Martin F."/>
            <person name="Thomas P.D."/>
            <person name="Tyler B.M."/>
            <person name="De Vries R.P."/>
            <person name="Kamoun S."/>
            <person name="Yandell M."/>
            <person name="Tisserat N."/>
            <person name="Buell C.R."/>
        </authorList>
    </citation>
    <scope>NUCLEOTIDE SEQUENCE</scope>
    <source>
        <strain evidence="12">DAOM:BR144</strain>
    </source>
</reference>
<evidence type="ECO:0000256" key="7">
    <source>
        <dbReference type="ARBA" id="ARBA00022884"/>
    </source>
</evidence>
<dbReference type="GO" id="GO:0000177">
    <property type="term" value="C:cytoplasmic exosome (RNase complex)"/>
    <property type="evidence" value="ECO:0007669"/>
    <property type="project" value="TreeGrafter"/>
</dbReference>
<keyword evidence="7" id="KW-0694">RNA-binding</keyword>
<evidence type="ECO:0000313" key="12">
    <source>
        <dbReference type="Proteomes" id="UP000019132"/>
    </source>
</evidence>
<dbReference type="GO" id="GO:0034475">
    <property type="term" value="P:U4 snRNA 3'-end processing"/>
    <property type="evidence" value="ECO:0007669"/>
    <property type="project" value="TreeGrafter"/>
</dbReference>
<protein>
    <submittedName>
        <fullName evidence="11">Uncharacterized protein</fullName>
    </submittedName>
</protein>
<evidence type="ECO:0000313" key="11">
    <source>
        <dbReference type="EnsemblProtists" id="PYU1_T014274"/>
    </source>
</evidence>
<dbReference type="STRING" id="431595.K3XAM5"/>
<evidence type="ECO:0000256" key="5">
    <source>
        <dbReference type="ARBA" id="ARBA00022552"/>
    </source>
</evidence>
<evidence type="ECO:0000259" key="10">
    <source>
        <dbReference type="Pfam" id="PF03725"/>
    </source>
</evidence>
<dbReference type="SUPFAM" id="SSF54211">
    <property type="entry name" value="Ribosomal protein S5 domain 2-like"/>
    <property type="match status" value="1"/>
</dbReference>
<dbReference type="EMBL" id="GL376600">
    <property type="status" value="NOT_ANNOTATED_CDS"/>
    <property type="molecule type" value="Genomic_DNA"/>
</dbReference>
<evidence type="ECO:0000259" key="9">
    <source>
        <dbReference type="Pfam" id="PF01138"/>
    </source>
</evidence>
<organism evidence="11 12">
    <name type="scientific">Globisporangium ultimum (strain ATCC 200006 / CBS 805.95 / DAOM BR144)</name>
    <name type="common">Pythium ultimum</name>
    <dbReference type="NCBI Taxonomy" id="431595"/>
    <lineage>
        <taxon>Eukaryota</taxon>
        <taxon>Sar</taxon>
        <taxon>Stramenopiles</taxon>
        <taxon>Oomycota</taxon>
        <taxon>Peronosporomycetes</taxon>
        <taxon>Pythiales</taxon>
        <taxon>Pythiaceae</taxon>
        <taxon>Globisporangium</taxon>
    </lineage>
</organism>
<dbReference type="GO" id="GO:0003723">
    <property type="term" value="F:RNA binding"/>
    <property type="evidence" value="ECO:0007669"/>
    <property type="project" value="UniProtKB-KW"/>
</dbReference>